<organism evidence="2 3">
    <name type="scientific">Dentipellis fragilis</name>
    <dbReference type="NCBI Taxonomy" id="205917"/>
    <lineage>
        <taxon>Eukaryota</taxon>
        <taxon>Fungi</taxon>
        <taxon>Dikarya</taxon>
        <taxon>Basidiomycota</taxon>
        <taxon>Agaricomycotina</taxon>
        <taxon>Agaricomycetes</taxon>
        <taxon>Russulales</taxon>
        <taxon>Hericiaceae</taxon>
        <taxon>Dentipellis</taxon>
    </lineage>
</organism>
<protein>
    <submittedName>
        <fullName evidence="2">Uncharacterized protein</fullName>
    </submittedName>
</protein>
<evidence type="ECO:0000313" key="3">
    <source>
        <dbReference type="Proteomes" id="UP000298327"/>
    </source>
</evidence>
<gene>
    <name evidence="2" type="ORF">EVG20_g6711</name>
</gene>
<dbReference type="AlphaFoldDB" id="A0A4Y9YKV2"/>
<evidence type="ECO:0000256" key="1">
    <source>
        <dbReference type="SAM" id="MobiDB-lite"/>
    </source>
</evidence>
<sequence>MPLFVVHTVTPWLQAKGSKVAAPGEKSAGKRREGKGKERKGREEKAGASPNPSFSLTQFLTVPYLLASRISGDRFQIAARSGTRAAAGVDSSRKH</sequence>
<name>A0A4Y9YKV2_9AGAM</name>
<dbReference type="EMBL" id="SEOQ01000464">
    <property type="protein sequence ID" value="TFY62428.1"/>
    <property type="molecule type" value="Genomic_DNA"/>
</dbReference>
<feature type="region of interest" description="Disordered" evidence="1">
    <location>
        <begin position="16"/>
        <end position="54"/>
    </location>
</feature>
<proteinExistence type="predicted"/>
<dbReference type="Proteomes" id="UP000298327">
    <property type="component" value="Unassembled WGS sequence"/>
</dbReference>
<reference evidence="2 3" key="1">
    <citation type="submission" date="2019-02" db="EMBL/GenBank/DDBJ databases">
        <title>Genome sequencing of the rare red list fungi Dentipellis fragilis.</title>
        <authorList>
            <person name="Buettner E."/>
            <person name="Kellner H."/>
        </authorList>
    </citation>
    <scope>NUCLEOTIDE SEQUENCE [LARGE SCALE GENOMIC DNA]</scope>
    <source>
        <strain evidence="2 3">DSM 105465</strain>
    </source>
</reference>
<comment type="caution">
    <text evidence="2">The sequence shown here is derived from an EMBL/GenBank/DDBJ whole genome shotgun (WGS) entry which is preliminary data.</text>
</comment>
<accession>A0A4Y9YKV2</accession>
<keyword evidence="3" id="KW-1185">Reference proteome</keyword>
<evidence type="ECO:0000313" key="2">
    <source>
        <dbReference type="EMBL" id="TFY62428.1"/>
    </source>
</evidence>